<keyword evidence="8" id="KW-1185">Reference proteome</keyword>
<evidence type="ECO:0000256" key="4">
    <source>
        <dbReference type="ARBA" id="ARBA00022840"/>
    </source>
</evidence>
<dbReference type="Gene3D" id="3.40.50.300">
    <property type="entry name" value="P-loop containing nucleotide triphosphate hydrolases"/>
    <property type="match status" value="1"/>
</dbReference>
<proteinExistence type="inferred from homology"/>
<gene>
    <name evidence="7" type="ORF">SAM40697_4660</name>
</gene>
<dbReference type="Proteomes" id="UP000076720">
    <property type="component" value="Chromosome"/>
</dbReference>
<comment type="similarity">
    <text evidence="1">Belongs to the ABC transporter superfamily.</text>
</comment>
<dbReference type="EMBL" id="CP012949">
    <property type="protein sequence ID" value="ANB08618.1"/>
    <property type="molecule type" value="Genomic_DNA"/>
</dbReference>
<evidence type="ECO:0000256" key="1">
    <source>
        <dbReference type="ARBA" id="ARBA00005417"/>
    </source>
</evidence>
<reference evidence="7 8" key="2">
    <citation type="journal article" date="2016" name="Genome Announc.">
        <title>Complete Genome Sequence of Streptomyces ambofaciens DSM 40697, a Paradigm for Genome Plasticity Studies.</title>
        <authorList>
            <person name="Thibessard A."/>
            <person name="Leblond P."/>
        </authorList>
    </citation>
    <scope>NUCLEOTIDE SEQUENCE [LARGE SCALE GENOMIC DNA]</scope>
    <source>
        <strain evidence="7 8">DSM 40697</strain>
    </source>
</reference>
<evidence type="ECO:0000256" key="5">
    <source>
        <dbReference type="SAM" id="MobiDB-lite"/>
    </source>
</evidence>
<evidence type="ECO:0000256" key="2">
    <source>
        <dbReference type="ARBA" id="ARBA00022448"/>
    </source>
</evidence>
<feature type="compositionally biased region" description="Low complexity" evidence="5">
    <location>
        <begin position="309"/>
        <end position="319"/>
    </location>
</feature>
<organism evidence="7 8">
    <name type="scientific">Streptomyces ambofaciens</name>
    <dbReference type="NCBI Taxonomy" id="1889"/>
    <lineage>
        <taxon>Bacteria</taxon>
        <taxon>Bacillati</taxon>
        <taxon>Actinomycetota</taxon>
        <taxon>Actinomycetes</taxon>
        <taxon>Kitasatosporales</taxon>
        <taxon>Streptomycetaceae</taxon>
        <taxon>Streptomyces</taxon>
    </lineage>
</organism>
<dbReference type="PANTHER" id="PTHR43335:SF4">
    <property type="entry name" value="ABC TRANSPORTER, ATP-BINDING PROTEIN"/>
    <property type="match status" value="1"/>
</dbReference>
<dbReference type="RefSeq" id="WP_063483109.1">
    <property type="nucleotide sequence ID" value="NZ_CP012949.1"/>
</dbReference>
<dbReference type="InterPro" id="IPR003439">
    <property type="entry name" value="ABC_transporter-like_ATP-bd"/>
</dbReference>
<dbReference type="GO" id="GO:0005524">
    <property type="term" value="F:ATP binding"/>
    <property type="evidence" value="ECO:0007669"/>
    <property type="project" value="UniProtKB-KW"/>
</dbReference>
<keyword evidence="2" id="KW-0813">Transport</keyword>
<dbReference type="InterPro" id="IPR003593">
    <property type="entry name" value="AAA+_ATPase"/>
</dbReference>
<evidence type="ECO:0000256" key="3">
    <source>
        <dbReference type="ARBA" id="ARBA00022741"/>
    </source>
</evidence>
<dbReference type="CDD" id="cd03268">
    <property type="entry name" value="ABC_BcrA_bacitracin_resist"/>
    <property type="match status" value="1"/>
</dbReference>
<evidence type="ECO:0000259" key="6">
    <source>
        <dbReference type="PROSITE" id="PS50893"/>
    </source>
</evidence>
<keyword evidence="4 7" id="KW-0067">ATP-binding</keyword>
<dbReference type="SMART" id="SM00382">
    <property type="entry name" value="AAA"/>
    <property type="match status" value="1"/>
</dbReference>
<protein>
    <submittedName>
        <fullName evidence="7">Multidrug ABC transporter ATP-binding protein</fullName>
    </submittedName>
</protein>
<evidence type="ECO:0000313" key="7">
    <source>
        <dbReference type="EMBL" id="ANB08618.1"/>
    </source>
</evidence>
<keyword evidence="3" id="KW-0547">Nucleotide-binding</keyword>
<evidence type="ECO:0000313" key="8">
    <source>
        <dbReference type="Proteomes" id="UP000076720"/>
    </source>
</evidence>
<dbReference type="SUPFAM" id="SSF52540">
    <property type="entry name" value="P-loop containing nucleoside triphosphate hydrolases"/>
    <property type="match status" value="1"/>
</dbReference>
<feature type="region of interest" description="Disordered" evidence="5">
    <location>
        <begin position="297"/>
        <end position="327"/>
    </location>
</feature>
<dbReference type="InterPro" id="IPR027417">
    <property type="entry name" value="P-loop_NTPase"/>
</dbReference>
<dbReference type="PANTHER" id="PTHR43335">
    <property type="entry name" value="ABC TRANSPORTER, ATP-BINDING PROTEIN"/>
    <property type="match status" value="1"/>
</dbReference>
<reference evidence="8" key="1">
    <citation type="submission" date="2015-10" db="EMBL/GenBank/DDBJ databases">
        <title>Complete genome sequence of Streptomyces ambofaciens DSM 40697.</title>
        <authorList>
            <person name="Thibessard A."/>
            <person name="Leblond P."/>
        </authorList>
    </citation>
    <scope>NUCLEOTIDE SEQUENCE [LARGE SCALE GENOMIC DNA]</scope>
    <source>
        <strain evidence="8">DSM 40697</strain>
    </source>
</reference>
<accession>A0ABM6B4F2</accession>
<dbReference type="PROSITE" id="PS50893">
    <property type="entry name" value="ABC_TRANSPORTER_2"/>
    <property type="match status" value="1"/>
</dbReference>
<sequence>MIELEGLTKRYGEKVAVNNLSFTVRPGIITGFLGPNGAGKSTTMRMVLGLDRPTAGDVRIDGKHYHQLQDPLTYIGALLEAKAWHGGRSAHNHLLWLAQSNGIPERRVREVLDTVGLTAVARKKTKGFSLGMGQRLGIAGALLGDPRILMFDEPVNGLDPEGIHWIRNLMKTLASQGRTVFVSSHLMSEMALTADHLVVIGQGRLLADTSMAEFIAENSRSYVRIRTPQRERLLDVLHGEGIAVVESGAEVLEVDGDKAEAIGELAARHQLVLHELSPQRASLEEAFMQLTAESVEYHAHDGQPPGPVPQQQQQQQQQQWGSDWRKG</sequence>
<name>A0ABM6B4F2_STRAM</name>
<dbReference type="Pfam" id="PF00005">
    <property type="entry name" value="ABC_tran"/>
    <property type="match status" value="1"/>
</dbReference>
<feature type="domain" description="ABC transporter" evidence="6">
    <location>
        <begin position="2"/>
        <end position="227"/>
    </location>
</feature>